<dbReference type="STRING" id="929556.Solca_0190"/>
<dbReference type="GO" id="GO:0009307">
    <property type="term" value="P:DNA restriction-modification system"/>
    <property type="evidence" value="ECO:0007669"/>
    <property type="project" value="InterPro"/>
</dbReference>
<dbReference type="EMBL" id="CP003349">
    <property type="protein sequence ID" value="AFD05337.1"/>
    <property type="molecule type" value="Genomic_DNA"/>
</dbReference>
<organism evidence="9 10">
    <name type="scientific">Solitalea canadensis (strain ATCC 29591 / DSM 3403 / JCM 21819 / LMG 8368 / NBRC 15130 / NCIMB 12057 / USAM 9D)</name>
    <name type="common">Flexibacter canadensis</name>
    <dbReference type="NCBI Taxonomy" id="929556"/>
    <lineage>
        <taxon>Bacteria</taxon>
        <taxon>Pseudomonadati</taxon>
        <taxon>Bacteroidota</taxon>
        <taxon>Sphingobacteriia</taxon>
        <taxon>Sphingobacteriales</taxon>
        <taxon>Sphingobacteriaceae</taxon>
        <taxon>Solitalea</taxon>
    </lineage>
</organism>
<evidence type="ECO:0000256" key="1">
    <source>
        <dbReference type="ARBA" id="ARBA00011900"/>
    </source>
</evidence>
<evidence type="ECO:0000256" key="5">
    <source>
        <dbReference type="ARBA" id="ARBA00047942"/>
    </source>
</evidence>
<evidence type="ECO:0000256" key="3">
    <source>
        <dbReference type="ARBA" id="ARBA00022679"/>
    </source>
</evidence>
<dbReference type="InterPro" id="IPR050953">
    <property type="entry name" value="N4_N6_ade-DNA_methylase"/>
</dbReference>
<dbReference type="Gene3D" id="1.10.10.1820">
    <property type="entry name" value="BsuBI/PstI restriction endonuclease-like"/>
    <property type="match status" value="1"/>
</dbReference>
<name>H8KNS6_SOLCM</name>
<dbReference type="InterPro" id="IPR041454">
    <property type="entry name" value="BsuBI/PstI_N"/>
</dbReference>
<keyword evidence="10" id="KW-1185">Reference proteome</keyword>
<feature type="domain" description="Type II methyltransferase M.TaqI-like" evidence="7">
    <location>
        <begin position="121"/>
        <end position="239"/>
    </location>
</feature>
<dbReference type="eggNOG" id="COG0827">
    <property type="taxonomic scope" value="Bacteria"/>
</dbReference>
<protein>
    <recommendedName>
        <fullName evidence="1">site-specific DNA-methyltransferase (adenine-specific)</fullName>
        <ecNumber evidence="1">2.1.1.72</ecNumber>
    </recommendedName>
</protein>
<comment type="catalytic activity">
    <reaction evidence="5">
        <text>a 2'-deoxyadenosine in DNA + S-adenosyl-L-methionine = an N(6)-methyl-2'-deoxyadenosine in DNA + S-adenosyl-L-homocysteine + H(+)</text>
        <dbReference type="Rhea" id="RHEA:15197"/>
        <dbReference type="Rhea" id="RHEA-COMP:12418"/>
        <dbReference type="Rhea" id="RHEA-COMP:12419"/>
        <dbReference type="ChEBI" id="CHEBI:15378"/>
        <dbReference type="ChEBI" id="CHEBI:57856"/>
        <dbReference type="ChEBI" id="CHEBI:59789"/>
        <dbReference type="ChEBI" id="CHEBI:90615"/>
        <dbReference type="ChEBI" id="CHEBI:90616"/>
        <dbReference type="EC" id="2.1.1.72"/>
    </reaction>
</comment>
<dbReference type="EC" id="2.1.1.72" evidence="1"/>
<dbReference type="SUPFAM" id="SSF53335">
    <property type="entry name" value="S-adenosyl-L-methionine-dependent methyltransferases"/>
    <property type="match status" value="1"/>
</dbReference>
<dbReference type="Pfam" id="PF07669">
    <property type="entry name" value="Eco57I"/>
    <property type="match status" value="1"/>
</dbReference>
<reference evidence="9" key="1">
    <citation type="submission" date="2012-02" db="EMBL/GenBank/DDBJ databases">
        <title>The complete genome of Solitalea canadensis DSM 3403.</title>
        <authorList>
            <consortium name="US DOE Joint Genome Institute (JGI-PGF)"/>
            <person name="Lucas S."/>
            <person name="Copeland A."/>
            <person name="Lapidus A."/>
            <person name="Glavina del Rio T."/>
            <person name="Dalin E."/>
            <person name="Tice H."/>
            <person name="Bruce D."/>
            <person name="Goodwin L."/>
            <person name="Pitluck S."/>
            <person name="Peters L."/>
            <person name="Ovchinnikova G."/>
            <person name="Lu M."/>
            <person name="Kyrpides N."/>
            <person name="Mavromatis K."/>
            <person name="Ivanova N."/>
            <person name="Brettin T."/>
            <person name="Detter J.C."/>
            <person name="Han C."/>
            <person name="Larimer F."/>
            <person name="Land M."/>
            <person name="Hauser L."/>
            <person name="Markowitz V."/>
            <person name="Cheng J.-F."/>
            <person name="Hugenholtz P."/>
            <person name="Woyke T."/>
            <person name="Wu D."/>
            <person name="Spring S."/>
            <person name="Schroeder M."/>
            <person name="Kopitz M."/>
            <person name="Brambilla E."/>
            <person name="Klenk H.-P."/>
            <person name="Eisen J.A."/>
        </authorList>
    </citation>
    <scope>NUCLEOTIDE SEQUENCE</scope>
    <source>
        <strain evidence="9">DSM 3403</strain>
    </source>
</reference>
<dbReference type="Proteomes" id="UP000007590">
    <property type="component" value="Chromosome"/>
</dbReference>
<evidence type="ECO:0000259" key="8">
    <source>
        <dbReference type="Pfam" id="PF17728"/>
    </source>
</evidence>
<evidence type="ECO:0000259" key="6">
    <source>
        <dbReference type="Pfam" id="PF06616"/>
    </source>
</evidence>
<dbReference type="Gene3D" id="3.40.1350.80">
    <property type="match status" value="1"/>
</dbReference>
<dbReference type="PRINTS" id="PR00507">
    <property type="entry name" value="N12N6MTFRASE"/>
</dbReference>
<evidence type="ECO:0000259" key="7">
    <source>
        <dbReference type="Pfam" id="PF07669"/>
    </source>
</evidence>
<dbReference type="GO" id="GO:0009036">
    <property type="term" value="F:type II site-specific deoxyribonuclease activity"/>
    <property type="evidence" value="ECO:0007669"/>
    <property type="project" value="InterPro"/>
</dbReference>
<dbReference type="REBASE" id="47482">
    <property type="entry name" value="M.Sca3403II"/>
</dbReference>
<dbReference type="PANTHER" id="PTHR33841">
    <property type="entry name" value="DNA METHYLTRANSFERASE YEEA-RELATED"/>
    <property type="match status" value="1"/>
</dbReference>
<dbReference type="Pfam" id="PF06616">
    <property type="entry name" value="BsuBI_PstI_RE"/>
    <property type="match status" value="1"/>
</dbReference>
<evidence type="ECO:0000313" key="10">
    <source>
        <dbReference type="Proteomes" id="UP000007590"/>
    </source>
</evidence>
<dbReference type="GO" id="GO:0003677">
    <property type="term" value="F:DNA binding"/>
    <property type="evidence" value="ECO:0007669"/>
    <property type="project" value="InterPro"/>
</dbReference>
<evidence type="ECO:0000256" key="2">
    <source>
        <dbReference type="ARBA" id="ARBA00022603"/>
    </source>
</evidence>
<keyword evidence="4" id="KW-0949">S-adenosyl-L-methionine</keyword>
<dbReference type="AlphaFoldDB" id="H8KNS6"/>
<keyword evidence="2 9" id="KW-0489">Methyltransferase</keyword>
<dbReference type="Gene3D" id="3.40.50.150">
    <property type="entry name" value="Vaccinia Virus protein VP39"/>
    <property type="match status" value="1"/>
</dbReference>
<proteinExistence type="predicted"/>
<sequence>MMKIEQINMPSILSVVDSLRIEANERLNSKKKAELGQYFTSAPICKFMASLFTNLSGDIKLLDPGAGVGSLSAAFTEESLNRGTVSTLNVTAYDIENIVLPFIKETFSLCDKESEGKGIGFEYTINNEDFILATTSYLTNNEIKMDGLYTHIIMNPPYKKINSNSEHRRKLSQIGIETVNLYSGFVALSIKLLKEGGELVAIIPRSFCNGPYYQSFREFFLKEMSISHIHIFDSRNNAFSDDDVLQENVIIHCVKGNKQKEVIITSSPQSDFSLDILSGEITATDMTIRRVNIESIVKPNDSQKFIHIAATDREQVIVDYMSCFNSALEDLDIEVSTGPVVDFRNIEDLRKDYETGSAPLIYPIHLNSVVNWPKDSKKPNAIMVSKKTKSSLWQHTGHYVITRRFSSKEEKRRIISTYYDSSLPGDFIGFENKLNVFHKNKKGLNSTIAKGLFVFLNSTLLDKYYRQFGGHTQVNASDLRSIHYPTTSSLKRIGEQVSNLTLSQKEIDKLIESEINSMAENSTENPLSSLNKIDQALEILKELGMPKQQLNERSALTFLALLNLHPDRSWQQIERPLIGVTPIMDWSKEIYGKAYAPNTRETFRRQTLHQFVDGGLVEYNPDDPKRAVNSPKACYQITSELFKVLLSYQTANWNSEISNFLNDRETLIKRYAMERDRNQTQIHVDDIEIVLSAGAHSQLIKDIIVEFRQIFAPGADLIYVGDTGSKTGYFKKERLLELGVSVDNHGKMPDVVLYYKEKNWLLLIESVTSHGPVDGKRHNELAKIFENSTAGLVYVTAFPDRKTMKKYFNDISWETEIWFADSPTHMMHLNGHRFLGPYL</sequence>
<dbReference type="InterPro" id="IPR011639">
    <property type="entry name" value="MethylTrfase_TaqI-like_dom"/>
</dbReference>
<feature type="domain" description="BsuBI/PstI restriction endonuclease" evidence="6">
    <location>
        <begin position="682"/>
        <end position="832"/>
    </location>
</feature>
<dbReference type="InterPro" id="IPR041962">
    <property type="entry name" value="BsuBI/PstI_N_sf"/>
</dbReference>
<dbReference type="RefSeq" id="WP_014678565.1">
    <property type="nucleotide sequence ID" value="NC_017770.1"/>
</dbReference>
<dbReference type="GO" id="GO:0000287">
    <property type="term" value="F:magnesium ion binding"/>
    <property type="evidence" value="ECO:0007669"/>
    <property type="project" value="InterPro"/>
</dbReference>
<dbReference type="InterPro" id="IPR009528">
    <property type="entry name" value="Restrct_endonuc_II_BsuBI_C"/>
</dbReference>
<keyword evidence="3 9" id="KW-0808">Transferase</keyword>
<dbReference type="PANTHER" id="PTHR33841:SF1">
    <property type="entry name" value="DNA METHYLTRANSFERASE A"/>
    <property type="match status" value="1"/>
</dbReference>
<evidence type="ECO:0000256" key="4">
    <source>
        <dbReference type="ARBA" id="ARBA00022691"/>
    </source>
</evidence>
<feature type="domain" description="BsuBI/PstI restriction endonuclease HTH" evidence="8">
    <location>
        <begin position="531"/>
        <end position="668"/>
    </location>
</feature>
<dbReference type="HOGENOM" id="CLU_381660_0_0_10"/>
<dbReference type="GO" id="GO:0009007">
    <property type="term" value="F:site-specific DNA-methyltransferase (adenine-specific) activity"/>
    <property type="evidence" value="ECO:0007669"/>
    <property type="project" value="UniProtKB-EC"/>
</dbReference>
<dbReference type="InterPro" id="IPR029063">
    <property type="entry name" value="SAM-dependent_MTases_sf"/>
</dbReference>
<evidence type="ECO:0000313" key="9">
    <source>
        <dbReference type="EMBL" id="AFD05337.1"/>
    </source>
</evidence>
<dbReference type="InterPro" id="IPR041963">
    <property type="entry name" value="BsuBI/PstI_C_sf"/>
</dbReference>
<dbReference type="GO" id="GO:0032259">
    <property type="term" value="P:methylation"/>
    <property type="evidence" value="ECO:0007669"/>
    <property type="project" value="UniProtKB-KW"/>
</dbReference>
<dbReference type="Pfam" id="PF17728">
    <property type="entry name" value="BsuBI_PstI_RE_N"/>
    <property type="match status" value="1"/>
</dbReference>
<gene>
    <name evidence="9" type="ordered locus">Solca_0190</name>
</gene>
<dbReference type="KEGG" id="scn:Solca_0190"/>
<accession>H8KNS6</accession>